<dbReference type="AlphaFoldDB" id="A0A1Y6CSU4"/>
<dbReference type="InterPro" id="IPR036322">
    <property type="entry name" value="WD40_repeat_dom_sf"/>
</dbReference>
<dbReference type="Gene3D" id="3.40.50.300">
    <property type="entry name" value="P-loop containing nucleotide triphosphate hydrolases"/>
    <property type="match status" value="1"/>
</dbReference>
<evidence type="ECO:0000256" key="3">
    <source>
        <dbReference type="PROSITE-ProRule" id="PRU00221"/>
    </source>
</evidence>
<sequence>MFEFRPVTAPYPGLRPFEPHEAEIFFGREGHTDRLLEILQRERFLAVVGPSGCGKSSLVRAGLLPGLASGALGTGSDWKLALLRPGAQPLLALAQALLGPYALGRELLGGVVVPQAINEVSAEAALIAAELRRGVPGWLDLLRGAAARRPPGAVPFNLLVLVDQFEELFTYAGTTGDGADEAQAFVDLLLAARAEREFQVFVTLTMRTDFLGECVRFLELPEAINRAQYLTPRLNAVELRWAIIGPARVFGGEMDEAGVQDLIETIRRDSDQLPVLQHALARMWRVAEQEHPDRPWIDGDTVEAVGGVSGALGVHAGEVMDTLTETQRAWAEGLFRAITEWRETGRQEVRHPQSLAVIADWIGAAVDDLKPVVQIFAAPEVSFLHFGRELADNSVIDLTHEALIRQWKQLGQWAENEHWRGEEYREWSERARKAGGRKDMLLDAPDLTRAWAWWNEDIAKLGPGWARRYSRYPDDPFELACEFERTRHFIGKSQEVEERRREECLREYEERVEEERAKKKEQIKIVAKKASEKASDLEWHAANQFIQRLKTKNRVFMASALILAMAVGLVWFGYTRSEQQRVFEKFVLEKFDAELVAASSLAKSREYANAMDYLEQSRQLDADIPVEHRHARNLLAGYVEMMDWRYDPTPPLKDIPPAKLTDLAVSQDGKLLALVGQEGFLALFNTESRNKLWDSKAYADNQDTKDGTLRAVVFDPTGRWLYSAGEDGFISRETFKGDRSTRWKTPGAIQSLALGPDGKKITSGGGDGKISLWSAHDGKPMGSLPSDQRWGEVYGLAFSPDGGLLAAAYGDKTARVWGLDPELKQSSYPVLLSNGHTDKITQVAFGRDGNLLATGGDDGQVTLWKPGNGWLEQSLRGLPGTQVSGIAFSGDGSQLVSGYDDGTLRLWDVESGALQRYGNHPGNIRALAIHDHNVYAIDGDTLRHWSLETPRQGSIKTHSDDPSYNSPPVSVAVAPDGSKLAVGLKEGSLQIFPLPKGQLLGEKPRTPATDENPIVHVEFNAQGDRLATLARNGEIAIWHTEDRDSARWPVFQNDQRQKPRQAVNAIAFAPDGRTLAMAGRAGEIGLLDLDTGQERWSAQAHEAKPVSLAFTPDGKRLLSLGGGPLLLWNIADPDLSSPQEIAQTQKKPTWIAIRPDGRQAAVVGEDQSVELYDLDRPGQPPLRLEGHKKSVSRAIYSPDGHQLATVGDDKTVRLWNLDRLDLLFTLRVPEALENSGPADFDFRCAAATGECWIAVPLSTGRVALYHLPYERMPDGG</sequence>
<feature type="repeat" description="WD" evidence="3">
    <location>
        <begin position="793"/>
        <end position="820"/>
    </location>
</feature>
<dbReference type="PROSITE" id="PS50294">
    <property type="entry name" value="WD_REPEATS_REGION"/>
    <property type="match status" value="3"/>
</dbReference>
<dbReference type="PROSITE" id="PS50082">
    <property type="entry name" value="WD_REPEATS_2"/>
    <property type="match status" value="5"/>
</dbReference>
<dbReference type="SMART" id="SM00320">
    <property type="entry name" value="WD40"/>
    <property type="match status" value="13"/>
</dbReference>
<dbReference type="Pfam" id="PF20703">
    <property type="entry name" value="nSTAND1"/>
    <property type="match status" value="1"/>
</dbReference>
<organism evidence="5 6">
    <name type="scientific">Methylomagnum ishizawai</name>
    <dbReference type="NCBI Taxonomy" id="1760988"/>
    <lineage>
        <taxon>Bacteria</taxon>
        <taxon>Pseudomonadati</taxon>
        <taxon>Pseudomonadota</taxon>
        <taxon>Gammaproteobacteria</taxon>
        <taxon>Methylococcales</taxon>
        <taxon>Methylococcaceae</taxon>
        <taxon>Methylomagnum</taxon>
    </lineage>
</organism>
<evidence type="ECO:0000313" key="6">
    <source>
        <dbReference type="Proteomes" id="UP000192923"/>
    </source>
</evidence>
<keyword evidence="1 3" id="KW-0853">WD repeat</keyword>
<dbReference type="Proteomes" id="UP000192923">
    <property type="component" value="Unassembled WGS sequence"/>
</dbReference>
<dbReference type="InterPro" id="IPR001680">
    <property type="entry name" value="WD40_rpt"/>
</dbReference>
<keyword evidence="6" id="KW-1185">Reference proteome</keyword>
<dbReference type="SUPFAM" id="SSF50978">
    <property type="entry name" value="WD40 repeat-like"/>
    <property type="match status" value="2"/>
</dbReference>
<dbReference type="InterPro" id="IPR011044">
    <property type="entry name" value="Quino_amine_DH_bsu"/>
</dbReference>
<name>A0A1Y6CSU4_9GAMM</name>
<dbReference type="SUPFAM" id="SSF52540">
    <property type="entry name" value="P-loop containing nucleoside triphosphate hydrolases"/>
    <property type="match status" value="2"/>
</dbReference>
<dbReference type="Pfam" id="PF00400">
    <property type="entry name" value="WD40"/>
    <property type="match status" value="6"/>
</dbReference>
<proteinExistence type="predicted"/>
<dbReference type="EMBL" id="FXAM01000001">
    <property type="protein sequence ID" value="SMF93386.1"/>
    <property type="molecule type" value="Genomic_DNA"/>
</dbReference>
<reference evidence="5 6" key="1">
    <citation type="submission" date="2016-12" db="EMBL/GenBank/DDBJ databases">
        <authorList>
            <person name="Song W.-J."/>
            <person name="Kurnit D.M."/>
        </authorList>
    </citation>
    <scope>NUCLEOTIDE SEQUENCE [LARGE SCALE GENOMIC DNA]</scope>
    <source>
        <strain evidence="5 6">175</strain>
    </source>
</reference>
<evidence type="ECO:0000259" key="4">
    <source>
        <dbReference type="Pfam" id="PF20703"/>
    </source>
</evidence>
<feature type="repeat" description="WD" evidence="3">
    <location>
        <begin position="1184"/>
        <end position="1225"/>
    </location>
</feature>
<feature type="repeat" description="WD" evidence="3">
    <location>
        <begin position="833"/>
        <end position="865"/>
    </location>
</feature>
<dbReference type="InterPro" id="IPR019775">
    <property type="entry name" value="WD40_repeat_CS"/>
</dbReference>
<dbReference type="InterPro" id="IPR049052">
    <property type="entry name" value="nSTAND1"/>
</dbReference>
<dbReference type="CDD" id="cd00200">
    <property type="entry name" value="WD40"/>
    <property type="match status" value="1"/>
</dbReference>
<evidence type="ECO:0000256" key="1">
    <source>
        <dbReference type="ARBA" id="ARBA00022574"/>
    </source>
</evidence>
<keyword evidence="2" id="KW-0677">Repeat</keyword>
<dbReference type="PANTHER" id="PTHR19879:SF9">
    <property type="entry name" value="TRANSCRIPTION INITIATION FACTOR TFIID SUBUNIT 5"/>
    <property type="match status" value="1"/>
</dbReference>
<dbReference type="InterPro" id="IPR015943">
    <property type="entry name" value="WD40/YVTN_repeat-like_dom_sf"/>
</dbReference>
<evidence type="ECO:0000256" key="2">
    <source>
        <dbReference type="ARBA" id="ARBA00022737"/>
    </source>
</evidence>
<feature type="domain" description="Novel STAND NTPase 1" evidence="4">
    <location>
        <begin position="10"/>
        <end position="426"/>
    </location>
</feature>
<dbReference type="InterPro" id="IPR027417">
    <property type="entry name" value="P-loop_NTPase"/>
</dbReference>
<dbReference type="PANTHER" id="PTHR19879">
    <property type="entry name" value="TRANSCRIPTION INITIATION FACTOR TFIID"/>
    <property type="match status" value="1"/>
</dbReference>
<feature type="repeat" description="WD" evidence="3">
    <location>
        <begin position="749"/>
        <end position="783"/>
    </location>
</feature>
<evidence type="ECO:0000313" key="5">
    <source>
        <dbReference type="EMBL" id="SMF93386.1"/>
    </source>
</evidence>
<gene>
    <name evidence="5" type="ORF">SAMN02949497_0667</name>
</gene>
<dbReference type="PROSITE" id="PS00678">
    <property type="entry name" value="WD_REPEATS_1"/>
    <property type="match status" value="2"/>
</dbReference>
<dbReference type="STRING" id="1760988.SAMN02949497_0667"/>
<dbReference type="SUPFAM" id="SSF50969">
    <property type="entry name" value="YVTN repeat-like/Quinoprotein amine dehydrogenase"/>
    <property type="match status" value="1"/>
</dbReference>
<protein>
    <submittedName>
        <fullName evidence="5">WD40 repeat</fullName>
    </submittedName>
</protein>
<accession>A0A1Y6CSU4</accession>
<dbReference type="RefSeq" id="WP_176225076.1">
    <property type="nucleotide sequence ID" value="NZ_FXAM01000001.1"/>
</dbReference>
<dbReference type="Gene3D" id="2.130.10.10">
    <property type="entry name" value="YVTN repeat-like/Quinoprotein amine dehydrogenase"/>
    <property type="match status" value="4"/>
</dbReference>
<feature type="repeat" description="WD" evidence="3">
    <location>
        <begin position="883"/>
        <end position="917"/>
    </location>
</feature>